<dbReference type="AlphaFoldDB" id="A0A4R2RUE2"/>
<evidence type="ECO:0000313" key="3">
    <source>
        <dbReference type="Proteomes" id="UP000294746"/>
    </source>
</evidence>
<evidence type="ECO:0000313" key="2">
    <source>
        <dbReference type="EMBL" id="TCP66277.1"/>
    </source>
</evidence>
<dbReference type="SUPFAM" id="SSF50249">
    <property type="entry name" value="Nucleic acid-binding proteins"/>
    <property type="match status" value="1"/>
</dbReference>
<dbReference type="PANTHER" id="PTHR10724">
    <property type="entry name" value="30S RIBOSOMAL PROTEIN S1"/>
    <property type="match status" value="1"/>
</dbReference>
<dbReference type="InterPro" id="IPR050437">
    <property type="entry name" value="Ribos_protein_bS1-like"/>
</dbReference>
<dbReference type="SMART" id="SM00316">
    <property type="entry name" value="S1"/>
    <property type="match status" value="1"/>
</dbReference>
<dbReference type="Pfam" id="PF00575">
    <property type="entry name" value="S1"/>
    <property type="match status" value="1"/>
</dbReference>
<protein>
    <submittedName>
        <fullName evidence="2">S1 RNA binding family protein</fullName>
    </submittedName>
</protein>
<gene>
    <name evidence="2" type="ORF">EDD57_12529</name>
</gene>
<dbReference type="RefSeq" id="WP_131849115.1">
    <property type="nucleotide sequence ID" value="NZ_SLXV01000025.1"/>
</dbReference>
<dbReference type="GO" id="GO:0006412">
    <property type="term" value="P:translation"/>
    <property type="evidence" value="ECO:0007669"/>
    <property type="project" value="TreeGrafter"/>
</dbReference>
<keyword evidence="3" id="KW-1185">Reference proteome</keyword>
<dbReference type="EMBL" id="SLXV01000025">
    <property type="protein sequence ID" value="TCP66277.1"/>
    <property type="molecule type" value="Genomic_DNA"/>
</dbReference>
<comment type="caution">
    <text evidence="2">The sequence shown here is derived from an EMBL/GenBank/DDBJ whole genome shotgun (WGS) entry which is preliminary data.</text>
</comment>
<dbReference type="OrthoDB" id="9810507at2"/>
<dbReference type="InterPro" id="IPR012340">
    <property type="entry name" value="NA-bd_OB-fold"/>
</dbReference>
<dbReference type="GO" id="GO:0003735">
    <property type="term" value="F:structural constituent of ribosome"/>
    <property type="evidence" value="ECO:0007669"/>
    <property type="project" value="TreeGrafter"/>
</dbReference>
<sequence>MAEKSLDERIEEFTQQTSLATDLAKPPPYKVGDHIDATITFIASYGAFVELEGGKYSGLIHIKNIANQYIEDIHDFLEVGMTINAKIIRIHSDFRIELSTLHLDLKKTPQVSENRFYLSPLEKLKNGLPTGHDIIESSSAKPPEEIQRIFNYLSKVVGILSPESKEKVQSLVHEKGVFAFTMSLVEALKVFEADLSLYLVKEIEKQMRDDL</sequence>
<organism evidence="2 3">
    <name type="scientific">Baia soyae</name>
    <dbReference type="NCBI Taxonomy" id="1544746"/>
    <lineage>
        <taxon>Bacteria</taxon>
        <taxon>Bacillati</taxon>
        <taxon>Bacillota</taxon>
        <taxon>Bacilli</taxon>
        <taxon>Bacillales</taxon>
        <taxon>Thermoactinomycetaceae</taxon>
        <taxon>Baia</taxon>
    </lineage>
</organism>
<feature type="domain" description="S1 motif" evidence="1">
    <location>
        <begin position="32"/>
        <end position="106"/>
    </location>
</feature>
<name>A0A4R2RUE2_9BACL</name>
<dbReference type="Proteomes" id="UP000294746">
    <property type="component" value="Unassembled WGS sequence"/>
</dbReference>
<accession>A0A4R2RUE2</accession>
<dbReference type="GO" id="GO:0003729">
    <property type="term" value="F:mRNA binding"/>
    <property type="evidence" value="ECO:0007669"/>
    <property type="project" value="TreeGrafter"/>
</dbReference>
<dbReference type="Gene3D" id="2.40.50.140">
    <property type="entry name" value="Nucleic acid-binding proteins"/>
    <property type="match status" value="1"/>
</dbReference>
<dbReference type="PROSITE" id="PS50126">
    <property type="entry name" value="S1"/>
    <property type="match status" value="1"/>
</dbReference>
<reference evidence="2 3" key="1">
    <citation type="submission" date="2019-03" db="EMBL/GenBank/DDBJ databases">
        <title>Genomic Encyclopedia of Type Strains, Phase IV (KMG-IV): sequencing the most valuable type-strain genomes for metagenomic binning, comparative biology and taxonomic classification.</title>
        <authorList>
            <person name="Goeker M."/>
        </authorList>
    </citation>
    <scope>NUCLEOTIDE SEQUENCE [LARGE SCALE GENOMIC DNA]</scope>
    <source>
        <strain evidence="2 3">DSM 46831</strain>
    </source>
</reference>
<proteinExistence type="predicted"/>
<dbReference type="InterPro" id="IPR003029">
    <property type="entry name" value="S1_domain"/>
</dbReference>
<evidence type="ECO:0000259" key="1">
    <source>
        <dbReference type="PROSITE" id="PS50126"/>
    </source>
</evidence>